<evidence type="ECO:0000256" key="1">
    <source>
        <dbReference type="SAM" id="MobiDB-lite"/>
    </source>
</evidence>
<evidence type="ECO:0000313" key="3">
    <source>
        <dbReference type="Proteomes" id="UP001189429"/>
    </source>
</evidence>
<accession>A0ABN9X4W0</accession>
<dbReference type="Proteomes" id="UP001189429">
    <property type="component" value="Unassembled WGS sequence"/>
</dbReference>
<organism evidence="2 3">
    <name type="scientific">Prorocentrum cordatum</name>
    <dbReference type="NCBI Taxonomy" id="2364126"/>
    <lineage>
        <taxon>Eukaryota</taxon>
        <taxon>Sar</taxon>
        <taxon>Alveolata</taxon>
        <taxon>Dinophyceae</taxon>
        <taxon>Prorocentrales</taxon>
        <taxon>Prorocentraceae</taxon>
        <taxon>Prorocentrum</taxon>
    </lineage>
</organism>
<feature type="compositionally biased region" description="Polar residues" evidence="1">
    <location>
        <begin position="73"/>
        <end position="82"/>
    </location>
</feature>
<dbReference type="EMBL" id="CAUYUJ010019893">
    <property type="protein sequence ID" value="CAK0894406.1"/>
    <property type="molecule type" value="Genomic_DNA"/>
</dbReference>
<evidence type="ECO:0000313" key="2">
    <source>
        <dbReference type="EMBL" id="CAK0894406.1"/>
    </source>
</evidence>
<proteinExistence type="predicted"/>
<dbReference type="PANTHER" id="PTHR38899">
    <property type="entry name" value="DOMAIN OOKINETE PROTEIN, PUTATIVE-RELATED"/>
    <property type="match status" value="1"/>
</dbReference>
<sequence length="352" mass="38512">MKLFSNLRGPRSWSKEKRRMHPTEESQNGSQETLSTCPAESGVSSDGHCQHDERKSAASETGVIPRALARHPSISSNDSTGSRRPAAQMIMNHMKSVRETLPTLKPGMVVTTKSARVNMLVVRNTKEWSEGDVDGGVGKPGIIFAIDVVAGDCTVYWYESGQVNNCSIGRTGVLCKPCGAIPGSLGGDDGLANVGTVHSAMEAMRTVLGGRAKRGHQTETPVEPFTRHISPFGRKISYTQYAEKTQTAIIFDWDDTMFPTTYVKHDLGLSINHSLKDQALSPRKMVRVRTALARAACAAGRLLRLADERGKVVIVTLARSPWLTDSCRNFYPGMGELIKKLGIQIVYARDRE</sequence>
<name>A0ABN9X4W0_9DINO</name>
<protein>
    <submittedName>
        <fullName evidence="2">Uncharacterized protein</fullName>
    </submittedName>
</protein>
<gene>
    <name evidence="2" type="ORF">PCOR1329_LOCUS73456</name>
</gene>
<dbReference type="PANTHER" id="PTHR38899:SF1">
    <property type="entry name" value="PROTEIN KINASE"/>
    <property type="match status" value="1"/>
</dbReference>
<reference evidence="2" key="1">
    <citation type="submission" date="2023-10" db="EMBL/GenBank/DDBJ databases">
        <authorList>
            <person name="Chen Y."/>
            <person name="Shah S."/>
            <person name="Dougan E. K."/>
            <person name="Thang M."/>
            <person name="Chan C."/>
        </authorList>
    </citation>
    <scope>NUCLEOTIDE SEQUENCE [LARGE SCALE GENOMIC DNA]</scope>
</reference>
<comment type="caution">
    <text evidence="2">The sequence shown here is derived from an EMBL/GenBank/DDBJ whole genome shotgun (WGS) entry which is preliminary data.</text>
</comment>
<feature type="compositionally biased region" description="Polar residues" evidence="1">
    <location>
        <begin position="25"/>
        <end position="44"/>
    </location>
</feature>
<feature type="compositionally biased region" description="Basic and acidic residues" evidence="1">
    <location>
        <begin position="48"/>
        <end position="57"/>
    </location>
</feature>
<keyword evidence="3" id="KW-1185">Reference proteome</keyword>
<feature type="region of interest" description="Disordered" evidence="1">
    <location>
        <begin position="1"/>
        <end position="84"/>
    </location>
</feature>